<keyword evidence="3" id="KW-1185">Reference proteome</keyword>
<keyword evidence="2" id="KW-0378">Hydrolase</keyword>
<protein>
    <submittedName>
        <fullName evidence="2">Alpha/Beta hydrolase protein</fullName>
    </submittedName>
</protein>
<reference evidence="2 3" key="1">
    <citation type="submission" date="2024-07" db="EMBL/GenBank/DDBJ databases">
        <title>Section-level genome sequencing and comparative genomics of Aspergillus sections Usti and Cavernicolus.</title>
        <authorList>
            <consortium name="Lawrence Berkeley National Laboratory"/>
            <person name="Nybo J.L."/>
            <person name="Vesth T.C."/>
            <person name="Theobald S."/>
            <person name="Frisvad J.C."/>
            <person name="Larsen T.O."/>
            <person name="Kjaerboelling I."/>
            <person name="Rothschild-Mancinelli K."/>
            <person name="Lyhne E.K."/>
            <person name="Kogle M.E."/>
            <person name="Barry K."/>
            <person name="Clum A."/>
            <person name="Na H."/>
            <person name="Ledsgaard L."/>
            <person name="Lin J."/>
            <person name="Lipzen A."/>
            <person name="Kuo A."/>
            <person name="Riley R."/>
            <person name="Mondo S."/>
            <person name="Labutti K."/>
            <person name="Haridas S."/>
            <person name="Pangalinan J."/>
            <person name="Salamov A.A."/>
            <person name="Simmons B.A."/>
            <person name="Magnuson J.K."/>
            <person name="Chen J."/>
            <person name="Drula E."/>
            <person name="Henrissat B."/>
            <person name="Wiebenga A."/>
            <person name="Lubbers R.J."/>
            <person name="Gomes A.C."/>
            <person name="Makela M.R."/>
            <person name="Stajich J."/>
            <person name="Grigoriev I.V."/>
            <person name="Mortensen U.H."/>
            <person name="De Vries R.P."/>
            <person name="Baker S.E."/>
            <person name="Andersen M.R."/>
        </authorList>
    </citation>
    <scope>NUCLEOTIDE SEQUENCE [LARGE SCALE GENOMIC DNA]</scope>
    <source>
        <strain evidence="2 3">CBS 588.65</strain>
    </source>
</reference>
<accession>A0ABR4GYN6</accession>
<dbReference type="InterPro" id="IPR000073">
    <property type="entry name" value="AB_hydrolase_1"/>
</dbReference>
<dbReference type="Pfam" id="PF12697">
    <property type="entry name" value="Abhydrolase_6"/>
    <property type="match status" value="1"/>
</dbReference>
<dbReference type="EMBL" id="JBFXLT010000116">
    <property type="protein sequence ID" value="KAL2808291.1"/>
    <property type="molecule type" value="Genomic_DNA"/>
</dbReference>
<evidence type="ECO:0000313" key="3">
    <source>
        <dbReference type="Proteomes" id="UP001610334"/>
    </source>
</evidence>
<dbReference type="Gene3D" id="3.40.50.1820">
    <property type="entry name" value="alpha/beta hydrolase"/>
    <property type="match status" value="1"/>
</dbReference>
<sequence>MYSISAMAADVASVLSQLYHSPKNRDLLAHGFILVGHSMGAKVALAALSALSTHIAKLVKGIVLVAPAPPMPLVLPPDMKEQQKGAYESEETVRWTVANVLANVANLDEKDMATVVRDSLSGNQLAKHAWPSYGMAEDTSQDVKRVLGSSASSLRVKVLAGESDFIEPKERVERGVVQFLNDAGAQVSVRIIKDVKHLIPLECPGAVYEEVISF</sequence>
<feature type="domain" description="AB hydrolase-1" evidence="1">
    <location>
        <begin position="8"/>
        <end position="209"/>
    </location>
</feature>
<comment type="caution">
    <text evidence="2">The sequence shown here is derived from an EMBL/GenBank/DDBJ whole genome shotgun (WGS) entry which is preliminary data.</text>
</comment>
<name>A0ABR4GYN6_9EURO</name>
<dbReference type="Proteomes" id="UP001610334">
    <property type="component" value="Unassembled WGS sequence"/>
</dbReference>
<dbReference type="InterPro" id="IPR029058">
    <property type="entry name" value="AB_hydrolase_fold"/>
</dbReference>
<gene>
    <name evidence="2" type="ORF">BJX63DRAFT_409751</name>
</gene>
<evidence type="ECO:0000313" key="2">
    <source>
        <dbReference type="EMBL" id="KAL2808291.1"/>
    </source>
</evidence>
<organism evidence="2 3">
    <name type="scientific">Aspergillus granulosus</name>
    <dbReference type="NCBI Taxonomy" id="176169"/>
    <lineage>
        <taxon>Eukaryota</taxon>
        <taxon>Fungi</taxon>
        <taxon>Dikarya</taxon>
        <taxon>Ascomycota</taxon>
        <taxon>Pezizomycotina</taxon>
        <taxon>Eurotiomycetes</taxon>
        <taxon>Eurotiomycetidae</taxon>
        <taxon>Eurotiales</taxon>
        <taxon>Aspergillaceae</taxon>
        <taxon>Aspergillus</taxon>
        <taxon>Aspergillus subgen. Nidulantes</taxon>
    </lineage>
</organism>
<proteinExistence type="predicted"/>
<dbReference type="GO" id="GO:0016787">
    <property type="term" value="F:hydrolase activity"/>
    <property type="evidence" value="ECO:0007669"/>
    <property type="project" value="UniProtKB-KW"/>
</dbReference>
<dbReference type="SUPFAM" id="SSF53474">
    <property type="entry name" value="alpha/beta-Hydrolases"/>
    <property type="match status" value="1"/>
</dbReference>
<evidence type="ECO:0000259" key="1">
    <source>
        <dbReference type="Pfam" id="PF12697"/>
    </source>
</evidence>